<feature type="region of interest" description="Disordered" evidence="1">
    <location>
        <begin position="1"/>
        <end position="25"/>
    </location>
</feature>
<name>A0A8H9H7K6_9ACTN</name>
<evidence type="ECO:0000313" key="2">
    <source>
        <dbReference type="EMBL" id="GGO32344.1"/>
    </source>
</evidence>
<organism evidence="2 3">
    <name type="scientific">Microbispora bryophytorum</name>
    <dbReference type="NCBI Taxonomy" id="1460882"/>
    <lineage>
        <taxon>Bacteria</taxon>
        <taxon>Bacillati</taxon>
        <taxon>Actinomycetota</taxon>
        <taxon>Actinomycetes</taxon>
        <taxon>Streptosporangiales</taxon>
        <taxon>Streptosporangiaceae</taxon>
        <taxon>Microbispora</taxon>
    </lineage>
</organism>
<accession>A0A8H9H7K6</accession>
<reference evidence="2" key="1">
    <citation type="journal article" date="2014" name="Int. J. Syst. Evol. Microbiol.">
        <title>Complete genome sequence of Corynebacterium casei LMG S-19264T (=DSM 44701T), isolated from a smear-ripened cheese.</title>
        <authorList>
            <consortium name="US DOE Joint Genome Institute (JGI-PGF)"/>
            <person name="Walter F."/>
            <person name="Albersmeier A."/>
            <person name="Kalinowski J."/>
            <person name="Ruckert C."/>
        </authorList>
    </citation>
    <scope>NUCLEOTIDE SEQUENCE</scope>
    <source>
        <strain evidence="2">CGMCC 4.7138</strain>
    </source>
</reference>
<comment type="caution">
    <text evidence="2">The sequence shown here is derived from an EMBL/GenBank/DDBJ whole genome shotgun (WGS) entry which is preliminary data.</text>
</comment>
<dbReference type="Proteomes" id="UP000653480">
    <property type="component" value="Unassembled WGS sequence"/>
</dbReference>
<evidence type="ECO:0000256" key="1">
    <source>
        <dbReference type="SAM" id="MobiDB-lite"/>
    </source>
</evidence>
<dbReference type="AlphaFoldDB" id="A0A8H9H7K6"/>
<protein>
    <submittedName>
        <fullName evidence="2">Uncharacterized protein</fullName>
    </submittedName>
</protein>
<sequence>MAPITRPRRGARRGGAPVVTAEGRGDRARQGRRICVLLIILSGRRQGLVRVAVGVAAVSFTVNPKVVEPPTAMEPLQEKRTRGGSLRAIDAASRDRGTHTTRASRTTVLTARHQMAGGSRLEDTVWEILPKCVKPSEKVSGGALAVTGGGP</sequence>
<evidence type="ECO:0000313" key="3">
    <source>
        <dbReference type="Proteomes" id="UP000653480"/>
    </source>
</evidence>
<proteinExistence type="predicted"/>
<gene>
    <name evidence="2" type="ORF">GCM10011574_71560</name>
</gene>
<feature type="compositionally biased region" description="Basic residues" evidence="1">
    <location>
        <begin position="1"/>
        <end position="12"/>
    </location>
</feature>
<keyword evidence="3" id="KW-1185">Reference proteome</keyword>
<dbReference type="EMBL" id="BMMN01000029">
    <property type="protein sequence ID" value="GGO32344.1"/>
    <property type="molecule type" value="Genomic_DNA"/>
</dbReference>
<reference evidence="2" key="2">
    <citation type="submission" date="2020-09" db="EMBL/GenBank/DDBJ databases">
        <authorList>
            <person name="Sun Q."/>
            <person name="Zhou Y."/>
        </authorList>
    </citation>
    <scope>NUCLEOTIDE SEQUENCE</scope>
    <source>
        <strain evidence="2">CGMCC 4.7138</strain>
    </source>
</reference>